<dbReference type="SUPFAM" id="SSF52047">
    <property type="entry name" value="RNI-like"/>
    <property type="match status" value="1"/>
</dbReference>
<dbReference type="InterPro" id="IPR032675">
    <property type="entry name" value="LRR_dom_sf"/>
</dbReference>
<keyword evidence="3" id="KW-1185">Reference proteome</keyword>
<feature type="compositionally biased region" description="Basic and acidic residues" evidence="1">
    <location>
        <begin position="606"/>
        <end position="617"/>
    </location>
</feature>
<feature type="compositionally biased region" description="Polar residues" evidence="1">
    <location>
        <begin position="627"/>
        <end position="636"/>
    </location>
</feature>
<dbReference type="RefSeq" id="XP_070862368.1">
    <property type="nucleotide sequence ID" value="XM_071005491.1"/>
</dbReference>
<dbReference type="InterPro" id="IPR001611">
    <property type="entry name" value="Leu-rich_rpt"/>
</dbReference>
<comment type="caution">
    <text evidence="2">The sequence shown here is derived from an EMBL/GenBank/DDBJ whole genome shotgun (WGS) entry which is preliminary data.</text>
</comment>
<name>A0ABR4MSD5_9PEZI</name>
<dbReference type="GeneID" id="98114792"/>
<dbReference type="PROSITE" id="PS51450">
    <property type="entry name" value="LRR"/>
    <property type="match status" value="1"/>
</dbReference>
<organism evidence="2 3">
    <name type="scientific">Ceratocystis lukuohia</name>
    <dbReference type="NCBI Taxonomy" id="2019550"/>
    <lineage>
        <taxon>Eukaryota</taxon>
        <taxon>Fungi</taxon>
        <taxon>Dikarya</taxon>
        <taxon>Ascomycota</taxon>
        <taxon>Pezizomycotina</taxon>
        <taxon>Sordariomycetes</taxon>
        <taxon>Hypocreomycetidae</taxon>
        <taxon>Microascales</taxon>
        <taxon>Ceratocystidaceae</taxon>
        <taxon>Ceratocystis</taxon>
    </lineage>
</organism>
<dbReference type="EMBL" id="JABSNW010000001">
    <property type="protein sequence ID" value="KAL2891188.1"/>
    <property type="molecule type" value="Genomic_DNA"/>
</dbReference>
<evidence type="ECO:0000313" key="2">
    <source>
        <dbReference type="EMBL" id="KAL2891188.1"/>
    </source>
</evidence>
<feature type="compositionally biased region" description="Low complexity" evidence="1">
    <location>
        <begin position="565"/>
        <end position="605"/>
    </location>
</feature>
<protein>
    <submittedName>
        <fullName evidence="2">Uncharacterized protein</fullName>
    </submittedName>
</protein>
<dbReference type="Pfam" id="PF13516">
    <property type="entry name" value="LRR_6"/>
    <property type="match status" value="1"/>
</dbReference>
<gene>
    <name evidence="2" type="ORF">HOO65_010546</name>
</gene>
<evidence type="ECO:0000256" key="1">
    <source>
        <dbReference type="SAM" id="MobiDB-lite"/>
    </source>
</evidence>
<dbReference type="Gene3D" id="3.80.10.10">
    <property type="entry name" value="Ribonuclease Inhibitor"/>
    <property type="match status" value="1"/>
</dbReference>
<accession>A0ABR4MSD5</accession>
<dbReference type="Proteomes" id="UP001610728">
    <property type="component" value="Unassembled WGS sequence"/>
</dbReference>
<sequence>MTENELPPSYMQAVTQVDPFALIGPELPFNLIPALIQVSKSLRRIFLPLLWRDPLTSIRRLGRDPYKDLEWLEYLAKNLPTFTTSLQETIAVLDLREFATKDVSLSFGDDISVTLASLVQWMPNLNSVLAGPETKFDLAPILAVVQQPRLLSFQGPAVEVSATMFSNLDASDLTYFEMSSPPGVNLNFPSLQSVRIFKLPRCKVNDEIASIVVSALSMHRKVWSIDLSYNEITDGAISQMVDHLFQDFTIRSNAYFFTEGRLINPSMKGHANFGPFEVIQESRWSCAFNHEARYFADSPSYTLETDGNSLVRNNGKEPPLEDNLEALNTLLSKPEGDTRPYPRALTHLNLSDNNVTSLGLEKLLRISRGFLEVLSCSGTQVYSSRKSVGVWKSNSSLYGVFGAAHLVRPVYSSNLRSLVIHHSLVTQIPSLVSADHSDHASLYLAEQLLLPRVQLMYPLGQYKPDMNPRLSSLTLTSVPRRSSGPLIKALVDFLDLLATQEKSIQESTKSESRRAPLMIRGLRHLRLEFEADPFSKLAENSTSQYGDIQSLVDTTENFTFFPQDPSSSTSTSTSTSASASASASTSTSASASASKPTAPSSQTSREAAKQAAREATRALRLGPSPNRPNSMKQPEPQSHDDRYVTFSSHWLNEEYTTKIWAGNAPSDPKAASKLSPSVRAYTQAVMNPALQKIPGPASPIQIRAGVPDGALIFHDAWEAALLPETQLLSLTEKQEKDSRAMTDVIEALRTYRKSKTGYKWTGTVSVVFPRDT</sequence>
<reference evidence="2 3" key="1">
    <citation type="submission" date="2020-05" db="EMBL/GenBank/DDBJ databases">
        <title>Ceratocystis lukuohia genome.</title>
        <authorList>
            <person name="Harrington T.C."/>
            <person name="Kim K."/>
            <person name="Mayers C.G."/>
        </authorList>
    </citation>
    <scope>NUCLEOTIDE SEQUENCE [LARGE SCALE GENOMIC DNA]</scope>
    <source>
        <strain evidence="2 3">C4212</strain>
    </source>
</reference>
<proteinExistence type="predicted"/>
<evidence type="ECO:0000313" key="3">
    <source>
        <dbReference type="Proteomes" id="UP001610728"/>
    </source>
</evidence>
<feature type="region of interest" description="Disordered" evidence="1">
    <location>
        <begin position="562"/>
        <end position="641"/>
    </location>
</feature>